<organism evidence="8 9">
    <name type="scientific">Penicillium steckii</name>
    <dbReference type="NCBI Taxonomy" id="303698"/>
    <lineage>
        <taxon>Eukaryota</taxon>
        <taxon>Fungi</taxon>
        <taxon>Dikarya</taxon>
        <taxon>Ascomycota</taxon>
        <taxon>Pezizomycotina</taxon>
        <taxon>Eurotiomycetes</taxon>
        <taxon>Eurotiomycetidae</taxon>
        <taxon>Eurotiales</taxon>
        <taxon>Aspergillaceae</taxon>
        <taxon>Penicillium</taxon>
    </lineage>
</organism>
<keyword evidence="4 6" id="KW-1133">Transmembrane helix</keyword>
<dbReference type="GO" id="GO:0005886">
    <property type="term" value="C:plasma membrane"/>
    <property type="evidence" value="ECO:0007669"/>
    <property type="project" value="TreeGrafter"/>
</dbReference>
<dbReference type="PANTHER" id="PTHR23501:SF199">
    <property type="entry name" value="MFS EFFLUX TRANSPORTER INPD-RELATED"/>
    <property type="match status" value="1"/>
</dbReference>
<keyword evidence="9" id="KW-1185">Reference proteome</keyword>
<evidence type="ECO:0000259" key="7">
    <source>
        <dbReference type="PROSITE" id="PS50850"/>
    </source>
</evidence>
<sequence length="435" mass="46073">MPDKESNQKGKQNYPSPAKLAVIITALCLAIFCMALDNTIIATAIPHITGQFHALDDVSWYGSAYLLTTCSMQLVFGKLYTFCSIKLVFLSALAIFEIGSLVCGVTPNSLGLILGRAVAGIEAAGLFSGAILIIANSVPLGKRPLYTGLIGGMYGIASVAGPLMGGAFTDHVSWRWCFYINLPIGGVTFVFLLCFYSSPPRTRSTLSAWEQLYSGTEMFGGALRSHFSLLPIWFQAIKGASAVKSGIMNLPMLLAQVVLSIVAGGCVTQFGYYTPFMILSSCLMAVGAGPLSTFQPDTSSGKWIGYQIIFGAGVGTGMQQALIAVQRALPPVDVPIATATVMFAQTLGGAVFIFVAQNVFTNELLKNLSTVADVIPQQVVIIGATDLKTFIPESLLPRVISAYNDGLVAAFYVSTATGALSLLGASFVQWKSMKA</sequence>
<evidence type="ECO:0000313" key="9">
    <source>
        <dbReference type="Proteomes" id="UP000191285"/>
    </source>
</evidence>
<accession>A0A1V6TL10</accession>
<dbReference type="EMBL" id="MLKD01000005">
    <property type="protein sequence ID" value="OQE26509.1"/>
    <property type="molecule type" value="Genomic_DNA"/>
</dbReference>
<feature type="transmembrane region" description="Helical" evidence="6">
    <location>
        <begin position="303"/>
        <end position="324"/>
    </location>
</feature>
<evidence type="ECO:0000313" key="8">
    <source>
        <dbReference type="EMBL" id="OQE26509.1"/>
    </source>
</evidence>
<dbReference type="OrthoDB" id="10021397at2759"/>
<gene>
    <name evidence="8" type="ORF">PENSTE_c005G05258</name>
</gene>
<dbReference type="InterPro" id="IPR011701">
    <property type="entry name" value="MFS"/>
</dbReference>
<dbReference type="SUPFAM" id="SSF103473">
    <property type="entry name" value="MFS general substrate transporter"/>
    <property type="match status" value="1"/>
</dbReference>
<dbReference type="PROSITE" id="PS50850">
    <property type="entry name" value="MFS"/>
    <property type="match status" value="1"/>
</dbReference>
<evidence type="ECO:0000256" key="1">
    <source>
        <dbReference type="ARBA" id="ARBA00004141"/>
    </source>
</evidence>
<dbReference type="InterPro" id="IPR036259">
    <property type="entry name" value="MFS_trans_sf"/>
</dbReference>
<dbReference type="InterPro" id="IPR020846">
    <property type="entry name" value="MFS_dom"/>
</dbReference>
<comment type="subcellular location">
    <subcellularLocation>
        <location evidence="1">Membrane</location>
        <topology evidence="1">Multi-pass membrane protein</topology>
    </subcellularLocation>
</comment>
<feature type="transmembrane region" description="Helical" evidence="6">
    <location>
        <begin position="176"/>
        <end position="196"/>
    </location>
</feature>
<reference evidence="9" key="1">
    <citation type="journal article" date="2017" name="Nat. Microbiol.">
        <title>Global analysis of biosynthetic gene clusters reveals vast potential of secondary metabolite production in Penicillium species.</title>
        <authorList>
            <person name="Nielsen J.C."/>
            <person name="Grijseels S."/>
            <person name="Prigent S."/>
            <person name="Ji B."/>
            <person name="Dainat J."/>
            <person name="Nielsen K.F."/>
            <person name="Frisvad J.C."/>
            <person name="Workman M."/>
            <person name="Nielsen J."/>
        </authorList>
    </citation>
    <scope>NUCLEOTIDE SEQUENCE [LARGE SCALE GENOMIC DNA]</scope>
    <source>
        <strain evidence="9">IBT 24891</strain>
    </source>
</reference>
<comment type="caution">
    <text evidence="8">The sequence shown here is derived from an EMBL/GenBank/DDBJ whole genome shotgun (WGS) entry which is preliminary data.</text>
</comment>
<dbReference type="CDD" id="cd17502">
    <property type="entry name" value="MFS_Azr1_MDR_like"/>
    <property type="match status" value="1"/>
</dbReference>
<feature type="transmembrane region" description="Helical" evidence="6">
    <location>
        <begin position="407"/>
        <end position="430"/>
    </location>
</feature>
<evidence type="ECO:0000256" key="6">
    <source>
        <dbReference type="SAM" id="Phobius"/>
    </source>
</evidence>
<comment type="similarity">
    <text evidence="2">Belongs to the major facilitator superfamily. TCR/Tet family.</text>
</comment>
<feature type="transmembrane region" description="Helical" evidence="6">
    <location>
        <begin position="336"/>
        <end position="356"/>
    </location>
</feature>
<dbReference type="Proteomes" id="UP000191285">
    <property type="component" value="Unassembled WGS sequence"/>
</dbReference>
<evidence type="ECO:0000256" key="3">
    <source>
        <dbReference type="ARBA" id="ARBA00022692"/>
    </source>
</evidence>
<keyword evidence="3 6" id="KW-0812">Transmembrane</keyword>
<dbReference type="GO" id="GO:0022857">
    <property type="term" value="F:transmembrane transporter activity"/>
    <property type="evidence" value="ECO:0007669"/>
    <property type="project" value="InterPro"/>
</dbReference>
<evidence type="ECO:0000256" key="5">
    <source>
        <dbReference type="ARBA" id="ARBA00023136"/>
    </source>
</evidence>
<dbReference type="Pfam" id="PF07690">
    <property type="entry name" value="MFS_1"/>
    <property type="match status" value="1"/>
</dbReference>
<protein>
    <recommendedName>
        <fullName evidence="7">Major facilitator superfamily (MFS) profile domain-containing protein</fullName>
    </recommendedName>
</protein>
<dbReference type="FunFam" id="1.20.1250.20:FF:000196">
    <property type="entry name" value="MFS toxin efflux pump (AflT)"/>
    <property type="match status" value="1"/>
</dbReference>
<keyword evidence="5 6" id="KW-0472">Membrane</keyword>
<feature type="transmembrane region" description="Helical" evidence="6">
    <location>
        <begin position="60"/>
        <end position="80"/>
    </location>
</feature>
<feature type="transmembrane region" description="Helical" evidence="6">
    <location>
        <begin position="113"/>
        <end position="133"/>
    </location>
</feature>
<feature type="transmembrane region" description="Helical" evidence="6">
    <location>
        <begin position="145"/>
        <end position="164"/>
    </location>
</feature>
<dbReference type="AlphaFoldDB" id="A0A1V6TL10"/>
<dbReference type="Gene3D" id="1.20.1250.20">
    <property type="entry name" value="MFS general substrate transporter like domains"/>
    <property type="match status" value="1"/>
</dbReference>
<feature type="transmembrane region" description="Helical" evidence="6">
    <location>
        <begin position="20"/>
        <end position="48"/>
    </location>
</feature>
<feature type="transmembrane region" description="Helical" evidence="6">
    <location>
        <begin position="87"/>
        <end position="107"/>
    </location>
</feature>
<name>A0A1V6TL10_9EURO</name>
<dbReference type="PANTHER" id="PTHR23501">
    <property type="entry name" value="MAJOR FACILITATOR SUPERFAMILY"/>
    <property type="match status" value="1"/>
</dbReference>
<evidence type="ECO:0000256" key="4">
    <source>
        <dbReference type="ARBA" id="ARBA00022989"/>
    </source>
</evidence>
<feature type="domain" description="Major facilitator superfamily (MFS) profile" evidence="7">
    <location>
        <begin position="23"/>
        <end position="435"/>
    </location>
</feature>
<proteinExistence type="inferred from homology"/>
<evidence type="ECO:0000256" key="2">
    <source>
        <dbReference type="ARBA" id="ARBA00007520"/>
    </source>
</evidence>
<dbReference type="STRING" id="303698.A0A1V6TL10"/>